<protein>
    <submittedName>
        <fullName evidence="1">Uncharacterized protein</fullName>
    </submittedName>
</protein>
<proteinExistence type="predicted"/>
<gene>
    <name evidence="1" type="ORF">SDC9_122657</name>
</gene>
<comment type="caution">
    <text evidence="1">The sequence shown here is derived from an EMBL/GenBank/DDBJ whole genome shotgun (WGS) entry which is preliminary data.</text>
</comment>
<accession>A0A645CFI5</accession>
<reference evidence="1" key="1">
    <citation type="submission" date="2019-08" db="EMBL/GenBank/DDBJ databases">
        <authorList>
            <person name="Kucharzyk K."/>
            <person name="Murdoch R.W."/>
            <person name="Higgins S."/>
            <person name="Loffler F."/>
        </authorList>
    </citation>
    <scope>NUCLEOTIDE SEQUENCE</scope>
</reference>
<name>A0A645CFI5_9ZZZZ</name>
<evidence type="ECO:0000313" key="1">
    <source>
        <dbReference type="EMBL" id="MPM75663.1"/>
    </source>
</evidence>
<organism evidence="1">
    <name type="scientific">bioreactor metagenome</name>
    <dbReference type="NCBI Taxonomy" id="1076179"/>
    <lineage>
        <taxon>unclassified sequences</taxon>
        <taxon>metagenomes</taxon>
        <taxon>ecological metagenomes</taxon>
    </lineage>
</organism>
<dbReference type="AlphaFoldDB" id="A0A645CFI5"/>
<dbReference type="EMBL" id="VSSQ01026773">
    <property type="protein sequence ID" value="MPM75663.1"/>
    <property type="molecule type" value="Genomic_DNA"/>
</dbReference>
<sequence>MNNLLERFLIYSLQHRRAIKVMLMLDEKPQTLNLSVQSMDEDGFYYLSAKNKQQARYLRYDDVLAAAYKRGDSGEGTDIKENKG</sequence>